<reference evidence="2" key="1">
    <citation type="journal article" date="2014" name="Int. J. Syst. Evol. Microbiol.">
        <title>Complete genome sequence of Corynebacterium casei LMG S-19264T (=DSM 44701T), isolated from a smear-ripened cheese.</title>
        <authorList>
            <consortium name="US DOE Joint Genome Institute (JGI-PGF)"/>
            <person name="Walter F."/>
            <person name="Albersmeier A."/>
            <person name="Kalinowski J."/>
            <person name="Ruckert C."/>
        </authorList>
    </citation>
    <scope>NUCLEOTIDE SEQUENCE</scope>
    <source>
        <strain evidence="2">JCM 4988</strain>
    </source>
</reference>
<keyword evidence="1" id="KW-0472">Membrane</keyword>
<feature type="transmembrane region" description="Helical" evidence="1">
    <location>
        <begin position="46"/>
        <end position="71"/>
    </location>
</feature>
<protein>
    <recommendedName>
        <fullName evidence="4">DUF1360 domain-containing protein</fullName>
    </recommendedName>
</protein>
<dbReference type="Proteomes" id="UP000630936">
    <property type="component" value="Unassembled WGS sequence"/>
</dbReference>
<organism evidence="2 3">
    <name type="scientific">Streptomyces inusitatus</name>
    <dbReference type="NCBI Taxonomy" id="68221"/>
    <lineage>
        <taxon>Bacteria</taxon>
        <taxon>Bacillati</taxon>
        <taxon>Actinomycetota</taxon>
        <taxon>Actinomycetes</taxon>
        <taxon>Kitasatosporales</taxon>
        <taxon>Streptomycetaceae</taxon>
        <taxon>Streptomyces</taxon>
    </lineage>
</organism>
<evidence type="ECO:0000313" key="3">
    <source>
        <dbReference type="Proteomes" id="UP000630936"/>
    </source>
</evidence>
<evidence type="ECO:0000313" key="2">
    <source>
        <dbReference type="EMBL" id="GGZ23375.1"/>
    </source>
</evidence>
<comment type="caution">
    <text evidence="2">The sequence shown here is derived from an EMBL/GenBank/DDBJ whole genome shotgun (WGS) entry which is preliminary data.</text>
</comment>
<name>A0A918UMZ2_9ACTN</name>
<reference evidence="2" key="2">
    <citation type="submission" date="2020-09" db="EMBL/GenBank/DDBJ databases">
        <authorList>
            <person name="Sun Q."/>
            <person name="Ohkuma M."/>
        </authorList>
    </citation>
    <scope>NUCLEOTIDE SEQUENCE</scope>
    <source>
        <strain evidence="2">JCM 4988</strain>
    </source>
</reference>
<evidence type="ECO:0000256" key="1">
    <source>
        <dbReference type="SAM" id="Phobius"/>
    </source>
</evidence>
<gene>
    <name evidence="2" type="ORF">GCM10010387_15650</name>
</gene>
<sequence length="107" mass="11561">MISPAELALLAFAGYRGTQLIVHDSLLDGARDRIIAWQGGRARTAVVTLMSCVYCVGWWVSGAFLAVWLLGTGQWHGVPLVLHGVEWFATAGAAVLLSRWDDSRHGG</sequence>
<keyword evidence="1" id="KW-1133">Transmembrane helix</keyword>
<feature type="transmembrane region" description="Helical" evidence="1">
    <location>
        <begin position="77"/>
        <end position="97"/>
    </location>
</feature>
<dbReference type="AlphaFoldDB" id="A0A918UMZ2"/>
<evidence type="ECO:0008006" key="4">
    <source>
        <dbReference type="Google" id="ProtNLM"/>
    </source>
</evidence>
<keyword evidence="1" id="KW-0812">Transmembrane</keyword>
<proteinExistence type="predicted"/>
<dbReference type="EMBL" id="BMWG01000003">
    <property type="protein sequence ID" value="GGZ23375.1"/>
    <property type="molecule type" value="Genomic_DNA"/>
</dbReference>
<keyword evidence="3" id="KW-1185">Reference proteome</keyword>
<accession>A0A918UMZ2</accession>
<dbReference type="RefSeq" id="WP_190122186.1">
    <property type="nucleotide sequence ID" value="NZ_BMWG01000003.1"/>
</dbReference>